<feature type="domain" description="Lipid-binding serum glycoprotein N-terminal" evidence="5">
    <location>
        <begin position="32"/>
        <end position="262"/>
    </location>
</feature>
<evidence type="ECO:0000256" key="1">
    <source>
        <dbReference type="ARBA" id="ARBA00007292"/>
    </source>
</evidence>
<evidence type="ECO:0008006" key="9">
    <source>
        <dbReference type="Google" id="ProtNLM"/>
    </source>
</evidence>
<evidence type="ECO:0000259" key="6">
    <source>
        <dbReference type="SMART" id="SM00329"/>
    </source>
</evidence>
<dbReference type="AlphaFoldDB" id="A0AA36D7F3"/>
<comment type="caution">
    <text evidence="7">The sequence shown here is derived from an EMBL/GenBank/DDBJ whole genome shotgun (WGS) entry which is preliminary data.</text>
</comment>
<organism evidence="7 8">
    <name type="scientific">Mesorhabditis spiculigera</name>
    <dbReference type="NCBI Taxonomy" id="96644"/>
    <lineage>
        <taxon>Eukaryota</taxon>
        <taxon>Metazoa</taxon>
        <taxon>Ecdysozoa</taxon>
        <taxon>Nematoda</taxon>
        <taxon>Chromadorea</taxon>
        <taxon>Rhabditida</taxon>
        <taxon>Rhabditina</taxon>
        <taxon>Rhabditomorpha</taxon>
        <taxon>Rhabditoidea</taxon>
        <taxon>Rhabditidae</taxon>
        <taxon>Mesorhabditinae</taxon>
        <taxon>Mesorhabditis</taxon>
    </lineage>
</organism>
<dbReference type="SMART" id="SM00328">
    <property type="entry name" value="BPI1"/>
    <property type="match status" value="1"/>
</dbReference>
<keyword evidence="8" id="KW-1185">Reference proteome</keyword>
<keyword evidence="4" id="KW-0732">Signal</keyword>
<dbReference type="GO" id="GO:0005615">
    <property type="term" value="C:extracellular space"/>
    <property type="evidence" value="ECO:0007669"/>
    <property type="project" value="TreeGrafter"/>
</dbReference>
<dbReference type="PANTHER" id="PTHR10504">
    <property type="entry name" value="BACTERICIDAL PERMEABILITY-INCREASING BPI PROTEIN-RELATED"/>
    <property type="match status" value="1"/>
</dbReference>
<gene>
    <name evidence="7" type="ORF">MSPICULIGERA_LOCUS20365</name>
</gene>
<name>A0AA36D7F3_9BILA</name>
<dbReference type="SMART" id="SM00329">
    <property type="entry name" value="BPI2"/>
    <property type="match status" value="1"/>
</dbReference>
<accession>A0AA36D7F3</accession>
<dbReference type="Gene3D" id="3.15.10.10">
    <property type="entry name" value="Bactericidal permeability-increasing protein, domain 1"/>
    <property type="match status" value="1"/>
</dbReference>
<evidence type="ECO:0000256" key="3">
    <source>
        <dbReference type="SAM" id="MobiDB-lite"/>
    </source>
</evidence>
<dbReference type="InterPro" id="IPR017943">
    <property type="entry name" value="Bactericidal_perm-incr_a/b_dom"/>
</dbReference>
<reference evidence="7" key="1">
    <citation type="submission" date="2023-06" db="EMBL/GenBank/DDBJ databases">
        <authorList>
            <person name="Delattre M."/>
        </authorList>
    </citation>
    <scope>NUCLEOTIDE SEQUENCE</scope>
    <source>
        <strain evidence="7">AF72</strain>
    </source>
</reference>
<feature type="signal peptide" evidence="4">
    <location>
        <begin position="1"/>
        <end position="20"/>
    </location>
</feature>
<feature type="domain" description="Lipid-binding serum glycoprotein C-terminal" evidence="6">
    <location>
        <begin position="343"/>
        <end position="548"/>
    </location>
</feature>
<evidence type="ECO:0000313" key="8">
    <source>
        <dbReference type="Proteomes" id="UP001177023"/>
    </source>
</evidence>
<feature type="compositionally biased region" description="Basic and acidic residues" evidence="3">
    <location>
        <begin position="247"/>
        <end position="262"/>
    </location>
</feature>
<evidence type="ECO:0000259" key="5">
    <source>
        <dbReference type="SMART" id="SM00328"/>
    </source>
</evidence>
<dbReference type="InterPro" id="IPR017942">
    <property type="entry name" value="Lipid-bd_serum_glycop_N"/>
</dbReference>
<proteinExistence type="inferred from homology"/>
<feature type="region of interest" description="Disordered" evidence="3">
    <location>
        <begin position="247"/>
        <end position="276"/>
    </location>
</feature>
<evidence type="ECO:0000256" key="4">
    <source>
        <dbReference type="SAM" id="SignalP"/>
    </source>
</evidence>
<dbReference type="Proteomes" id="UP001177023">
    <property type="component" value="Unassembled WGS sequence"/>
</dbReference>
<evidence type="ECO:0000313" key="7">
    <source>
        <dbReference type="EMBL" id="CAJ0582225.1"/>
    </source>
</evidence>
<dbReference type="GO" id="GO:0008289">
    <property type="term" value="F:lipid binding"/>
    <property type="evidence" value="ECO:0007669"/>
    <property type="project" value="InterPro"/>
</dbReference>
<protein>
    <recommendedName>
        <fullName evidence="9">Lipid-binding serum glycoprotein C-terminal domain-containing protein</fullName>
    </recommendedName>
</protein>
<dbReference type="Pfam" id="PF02886">
    <property type="entry name" value="LBP_BPI_CETP_C"/>
    <property type="match status" value="1"/>
</dbReference>
<feature type="non-terminal residue" evidence="7">
    <location>
        <position position="572"/>
    </location>
</feature>
<keyword evidence="2" id="KW-1015">Disulfide bond</keyword>
<dbReference type="PANTHER" id="PTHR10504:SF134">
    <property type="entry name" value="BPI2 DOMAIN-CONTAINING PROTEIN"/>
    <property type="match status" value="1"/>
</dbReference>
<dbReference type="InterPro" id="IPR032942">
    <property type="entry name" value="BPI/LBP/Plunc"/>
</dbReference>
<comment type="similarity">
    <text evidence="1">Belongs to the BPI/LBP/Plunc superfamily. BPI/LBP family.</text>
</comment>
<dbReference type="EMBL" id="CATQJA010002664">
    <property type="protein sequence ID" value="CAJ0582225.1"/>
    <property type="molecule type" value="Genomic_DNA"/>
</dbReference>
<dbReference type="InterPro" id="IPR001124">
    <property type="entry name" value="Lipid-bd_serum_glycop_C"/>
</dbReference>
<feature type="compositionally biased region" description="Polar residues" evidence="3">
    <location>
        <begin position="263"/>
        <end position="276"/>
    </location>
</feature>
<feature type="chain" id="PRO_5041342274" description="Lipid-binding serum glycoprotein C-terminal domain-containing protein" evidence="4">
    <location>
        <begin position="21"/>
        <end position="572"/>
    </location>
</feature>
<dbReference type="Gene3D" id="3.15.20.10">
    <property type="entry name" value="Bactericidal permeability-increasing protein, domain 2"/>
    <property type="match status" value="1"/>
</dbReference>
<dbReference type="SUPFAM" id="SSF55394">
    <property type="entry name" value="Bactericidal permeability-increasing protein, BPI"/>
    <property type="match status" value="2"/>
</dbReference>
<evidence type="ECO:0000256" key="2">
    <source>
        <dbReference type="ARBA" id="ARBA00023157"/>
    </source>
</evidence>
<sequence length="572" mass="64232">MPSSRHLYALFQLWIMTASAQTGPPKPAIRVRMNHGIFEQASNIVAGLVEYETPRIRIPSTQQCFQEGCVQIHSFHVSSFRQPSLVSFAPHPPNQLLLRVQDLDFFVTGLLGGSINVILQFPVSGTVYVTGRAISISAYLDLQKSVDDRPYLRFLSCQIDGGTIDTRVANMGLFTDTVNTKYRGQMTMQTRQLLQEAICANIHRLTKQHFSDRMEKFPTTVSAKTLIEMMLKPNAAGGDVVARAKRALPEAERAQSDAEKDTSTTSQPQNEDQVSQAIRLSSEEVSRFFNYNRLKHLFVDMNLLDASATYEDYSIGMSGHVFSTKDQSTTPMTPPFPFRLPVSTRQRMLEVGISPYTLNTLLHRAHRTNSLLFHVDSKTPKIGTLLKTTCTLDEVCLSDQIEEVGEQYPDRQLELIIRTTSPPMINISKERAELKMEGRCLFFLEGTREKVGVLPFRARIHVILNSHGSTIKGSLKIDELEILEGLDFFGLTADNLEGFRNSIKGTMENMVNKALDAGISLSTEHLNLPLRISSPIVSLEDDLLLLQANLDLYSTLYADSPFSSFFHNYFTH</sequence>